<keyword evidence="5" id="KW-0325">Glycoprotein</keyword>
<feature type="domain" description="Tectonic-1-3 N-terminal" evidence="9">
    <location>
        <begin position="123"/>
        <end position="191"/>
    </location>
</feature>
<dbReference type="InterPro" id="IPR057724">
    <property type="entry name" value="TCTN1-3_N"/>
</dbReference>
<keyword evidence="4" id="KW-0970">Cilium biogenesis/degradation</keyword>
<gene>
    <name evidence="10" type="ORF">ANANG_G00041030</name>
</gene>
<keyword evidence="11" id="KW-1185">Reference proteome</keyword>
<dbReference type="EMBL" id="JAFIRN010000002">
    <property type="protein sequence ID" value="KAG5854745.1"/>
    <property type="molecule type" value="Genomic_DNA"/>
</dbReference>
<dbReference type="PANTHER" id="PTHR14611:SF4">
    <property type="entry name" value="TECTONIC-3"/>
    <property type="match status" value="1"/>
</dbReference>
<dbReference type="PANTHER" id="PTHR14611">
    <property type="entry name" value="TECTONIC FAMILY MEMBER"/>
    <property type="match status" value="1"/>
</dbReference>
<dbReference type="Pfam" id="PF25752">
    <property type="entry name" value="DUF1619_N"/>
    <property type="match status" value="1"/>
</dbReference>
<feature type="compositionally biased region" description="Low complexity" evidence="6">
    <location>
        <begin position="86"/>
        <end position="108"/>
    </location>
</feature>
<dbReference type="GO" id="GO:0007224">
    <property type="term" value="P:smoothened signaling pathway"/>
    <property type="evidence" value="ECO:0007669"/>
    <property type="project" value="TreeGrafter"/>
</dbReference>
<reference evidence="10" key="1">
    <citation type="submission" date="2021-01" db="EMBL/GenBank/DDBJ databases">
        <title>A chromosome-scale assembly of European eel, Anguilla anguilla.</title>
        <authorList>
            <person name="Henkel C."/>
            <person name="Jong-Raadsen S.A."/>
            <person name="Dufour S."/>
            <person name="Weltzien F.-A."/>
            <person name="Palstra A.P."/>
            <person name="Pelster B."/>
            <person name="Spaink H.P."/>
            <person name="Van Den Thillart G.E."/>
            <person name="Jansen H."/>
            <person name="Zahm M."/>
            <person name="Klopp C."/>
            <person name="Cedric C."/>
            <person name="Louis A."/>
            <person name="Berthelot C."/>
            <person name="Parey E."/>
            <person name="Roest Crollius H."/>
            <person name="Montfort J."/>
            <person name="Robinson-Rechavi M."/>
            <person name="Bucao C."/>
            <person name="Bouchez O."/>
            <person name="Gislard M."/>
            <person name="Lluch J."/>
            <person name="Milhes M."/>
            <person name="Lampietro C."/>
            <person name="Lopez Roques C."/>
            <person name="Donnadieu C."/>
            <person name="Braasch I."/>
            <person name="Desvignes T."/>
            <person name="Postlethwait J."/>
            <person name="Bobe J."/>
            <person name="Guiguen Y."/>
            <person name="Dirks R."/>
        </authorList>
    </citation>
    <scope>NUCLEOTIDE SEQUENCE</scope>
    <source>
        <strain evidence="10">Tag_6206</strain>
        <tissue evidence="10">Liver</tissue>
    </source>
</reference>
<comment type="similarity">
    <text evidence="1">Belongs to the tectonic family.</text>
</comment>
<evidence type="ECO:0000256" key="2">
    <source>
        <dbReference type="ARBA" id="ARBA00011495"/>
    </source>
</evidence>
<dbReference type="Proteomes" id="UP001044222">
    <property type="component" value="Unassembled WGS sequence"/>
</dbReference>
<keyword evidence="3 7" id="KW-0732">Signal</keyword>
<evidence type="ECO:0000313" key="11">
    <source>
        <dbReference type="Proteomes" id="UP001044222"/>
    </source>
</evidence>
<comment type="caution">
    <text evidence="10">The sequence shown here is derived from an EMBL/GenBank/DDBJ whole genome shotgun (WGS) entry which is preliminary data.</text>
</comment>
<evidence type="ECO:0000256" key="5">
    <source>
        <dbReference type="ARBA" id="ARBA00023180"/>
    </source>
</evidence>
<evidence type="ECO:0000259" key="9">
    <source>
        <dbReference type="Pfam" id="PF25752"/>
    </source>
</evidence>
<feature type="domain" description="Tectonic-1-3" evidence="8">
    <location>
        <begin position="243"/>
        <end position="395"/>
    </location>
</feature>
<dbReference type="InterPro" id="IPR011677">
    <property type="entry name" value="TCTN1-3_dom"/>
</dbReference>
<comment type="subunit">
    <text evidence="2">Part of the tectonic-like complex (also named B9 complex).</text>
</comment>
<evidence type="ECO:0000256" key="1">
    <source>
        <dbReference type="ARBA" id="ARBA00007633"/>
    </source>
</evidence>
<feature type="region of interest" description="Disordered" evidence="6">
    <location>
        <begin position="29"/>
        <end position="58"/>
    </location>
</feature>
<feature type="region of interest" description="Disordered" evidence="6">
    <location>
        <begin position="72"/>
        <end position="108"/>
    </location>
</feature>
<name>A0A9D3S4N9_ANGAN</name>
<dbReference type="GO" id="GO:0060271">
    <property type="term" value="P:cilium assembly"/>
    <property type="evidence" value="ECO:0007669"/>
    <property type="project" value="TreeGrafter"/>
</dbReference>
<dbReference type="Pfam" id="PF07773">
    <property type="entry name" value="TCTN_DUF1619"/>
    <property type="match status" value="2"/>
</dbReference>
<evidence type="ECO:0000256" key="7">
    <source>
        <dbReference type="SAM" id="SignalP"/>
    </source>
</evidence>
<evidence type="ECO:0000256" key="3">
    <source>
        <dbReference type="ARBA" id="ARBA00022729"/>
    </source>
</evidence>
<sequence>MADLPLFHAVRVGIFMFILSNQRAVAQPTASETTSAKPPELWVTTNGSEESVTSTPMETDTRATIEFDTLVPSSLPGVTPEGASIPTTDPDMTTAQTTRDPDTIPTNDTTDIYLITTEATTETSIMRSDASTSVCTCDLTPGLCDIGCCCDTIDCGTNDLGSVFAGCEVKQSSGVCIENWLMFRGNVDPTLITVNDTFFCVRNGEDQLKDLQTFPDVSPLPRTQNPFSFAQQDSTRPSTTSTAFYRVDDSILTNLKSSSLLSVLRQPSPGTASTSCVDRNPARFLHSVSLSCSRSVTALSCLEDPSVNARSYANGISLLKAPVPQNVSIPNFMIPVLPLSEWPEPILQNDSCLNVVSKVEFTVGYTSGGELTKATVNVTLVTTRLNTVLLQDHAVRYLLASPSPTPGPSRAIGLPSEAPVIGRFGGNILPLTVQGPSQGGQCSSLPDARRPVLLTHNYFTGCSFSSLSDNCYELQSQLFGILQGAASPEVVAMNSGSQPNWTRVIVQNCSRTPSDSCESGCLVPLSLSVQLLWARQGLLSLPQNQILGAKFIFRCQNVKCPLTSPLTVTTEVTFSDTTGYPESPRGKPEPQWKFPFGFFSRGAEEQDAGLVTNHCEHEGAAWGILCFLTFLLSVIL</sequence>
<dbReference type="AlphaFoldDB" id="A0A9D3S4N9"/>
<dbReference type="InterPro" id="IPR040354">
    <property type="entry name" value="TCTN1-3"/>
</dbReference>
<evidence type="ECO:0008006" key="12">
    <source>
        <dbReference type="Google" id="ProtNLM"/>
    </source>
</evidence>
<evidence type="ECO:0000259" key="8">
    <source>
        <dbReference type="Pfam" id="PF07773"/>
    </source>
</evidence>
<feature type="chain" id="PRO_5039622907" description="Tectonic domain-containing protein" evidence="7">
    <location>
        <begin position="27"/>
        <end position="636"/>
    </location>
</feature>
<protein>
    <recommendedName>
        <fullName evidence="12">Tectonic domain-containing protein</fullName>
    </recommendedName>
</protein>
<proteinExistence type="inferred from homology"/>
<accession>A0A9D3S4N9</accession>
<evidence type="ECO:0000313" key="10">
    <source>
        <dbReference type="EMBL" id="KAG5854745.1"/>
    </source>
</evidence>
<evidence type="ECO:0000256" key="6">
    <source>
        <dbReference type="SAM" id="MobiDB-lite"/>
    </source>
</evidence>
<evidence type="ECO:0000256" key="4">
    <source>
        <dbReference type="ARBA" id="ARBA00022794"/>
    </source>
</evidence>
<feature type="compositionally biased region" description="Polar residues" evidence="6">
    <location>
        <begin position="43"/>
        <end position="58"/>
    </location>
</feature>
<feature type="signal peptide" evidence="7">
    <location>
        <begin position="1"/>
        <end position="26"/>
    </location>
</feature>
<organism evidence="10 11">
    <name type="scientific">Anguilla anguilla</name>
    <name type="common">European freshwater eel</name>
    <name type="synonym">Muraena anguilla</name>
    <dbReference type="NCBI Taxonomy" id="7936"/>
    <lineage>
        <taxon>Eukaryota</taxon>
        <taxon>Metazoa</taxon>
        <taxon>Chordata</taxon>
        <taxon>Craniata</taxon>
        <taxon>Vertebrata</taxon>
        <taxon>Euteleostomi</taxon>
        <taxon>Actinopterygii</taxon>
        <taxon>Neopterygii</taxon>
        <taxon>Teleostei</taxon>
        <taxon>Anguilliformes</taxon>
        <taxon>Anguillidae</taxon>
        <taxon>Anguilla</taxon>
    </lineage>
</organism>
<feature type="domain" description="Tectonic-1-3" evidence="8">
    <location>
        <begin position="431"/>
        <end position="576"/>
    </location>
</feature>